<evidence type="ECO:0000256" key="2">
    <source>
        <dbReference type="ARBA" id="ARBA00022723"/>
    </source>
</evidence>
<accession>A0A4U5UG16</accession>
<name>A0A4U5UG16_COLLU</name>
<dbReference type="Proteomes" id="UP000298787">
    <property type="component" value="Chromosome 7"/>
</dbReference>
<dbReference type="Pfam" id="PF00628">
    <property type="entry name" value="PHD"/>
    <property type="match status" value="1"/>
</dbReference>
<dbReference type="GO" id="GO:0045944">
    <property type="term" value="P:positive regulation of transcription by RNA polymerase II"/>
    <property type="evidence" value="ECO:0007669"/>
    <property type="project" value="TreeGrafter"/>
</dbReference>
<evidence type="ECO:0000256" key="10">
    <source>
        <dbReference type="ARBA" id="ARBA00068909"/>
    </source>
</evidence>
<evidence type="ECO:0000256" key="1">
    <source>
        <dbReference type="ARBA" id="ARBA00004123"/>
    </source>
</evidence>
<feature type="domain" description="PHD-type" evidence="14">
    <location>
        <begin position="819"/>
        <end position="869"/>
    </location>
</feature>
<dbReference type="PANTHER" id="PTHR46452">
    <property type="entry name" value="TRANSCRIPTION INITIATION FACTOR TFIID SUBUNIT 3"/>
    <property type="match status" value="1"/>
</dbReference>
<feature type="compositionally biased region" description="Low complexity" evidence="13">
    <location>
        <begin position="347"/>
        <end position="364"/>
    </location>
</feature>
<dbReference type="InterPro" id="IPR009072">
    <property type="entry name" value="Histone-fold"/>
</dbReference>
<dbReference type="GO" id="GO:0046982">
    <property type="term" value="F:protein heterodimerization activity"/>
    <property type="evidence" value="ECO:0007669"/>
    <property type="project" value="InterPro"/>
</dbReference>
<dbReference type="InterPro" id="IPR019786">
    <property type="entry name" value="Zinc_finger_PHD-type_CS"/>
</dbReference>
<dbReference type="SUPFAM" id="SSF57903">
    <property type="entry name" value="FYVE/PHD zinc finger"/>
    <property type="match status" value="1"/>
</dbReference>
<evidence type="ECO:0000313" key="15">
    <source>
        <dbReference type="EMBL" id="TKS73646.1"/>
    </source>
</evidence>
<evidence type="ECO:0000256" key="7">
    <source>
        <dbReference type="ARBA" id="ARBA00023242"/>
    </source>
</evidence>
<dbReference type="AlphaFoldDB" id="A0A4U5UG16"/>
<evidence type="ECO:0000313" key="16">
    <source>
        <dbReference type="Proteomes" id="UP000298787"/>
    </source>
</evidence>
<gene>
    <name evidence="15" type="ORF">D9C73_007726</name>
</gene>
<sequence>MCESYARSLLRVSVAQICQALGWDAVQLTACDLLSDVLHRYIQQLSRACHRYSELYGRTDPVLDDVSQAFRLLGVSLSELEDYVHNLEPVAFTHQTPLFPVSKNNVLQFPQPGGARDAEERKDYIPDYMPPLVSLQEEEEEEEVLADMGTSAEAMQVALEEDDEEMDEDETGMLPTHDSLDPLSPETPSGALPSFRPLPVVPKHSDQKGLTTPGRKPKVSSPVRQRTKSPKGVMPVPVGGSPIHSPKPSKERKKSPGRTKSPKSPKSPKVGSAKPSQPQSKTDAVHKLPLSALSERMGKENIHMRLNIEDRELAEGPFKKLEPDNTAIDDSIDAVIARACAEREPDPFAFSSGSDSDSNGFSSPRRLTIMEPSTPKLLIGASNSIKDTSTPIHLQAHPGLGNWTMDDSINEVIRKVNQGPGSSAPPPNQGEYVSSGSASPPTPEPLLKVFEEKNKIVSPIDVKKKLKKELKTKMKKKEKDKPKDKDREKDKSKLKEKNKDKNRDKNKEFSKDGKMPWKEFGLKDDELFVQRDFTLPEGSIKIKSRDGDGPKKEKEKHKDKKKDKEKSKKDKDKRDKGKDRSKDDRQKQSALAPFALSEVPPLFSPSACLRIPSMLPPLAPILQDKDVKSKEKDKKKDKKEKKKKKDKEKDKEREKAKEKEREKEEKRKEKEREKEKREKEKEKEKERIRLEKVKVDTPAALPSPVIPRLTLRVGAGQDKIVISKVVPNSEPKTPTPKTPTAKSGPGNRPRTPPPPPVLAPIIPVQPPVPSPLPPPPAPSSLLSPGPLLSPAASLKTPVRSVVTETVSTYVIRDEWGNQIWICPGCNKPDDGSPMIGCDDCDDWYHWPCVGILTAPPEDQQWFCVKCSSKKKDKKHKKRKHKLH</sequence>
<keyword evidence="6" id="KW-0804">Transcription</keyword>
<evidence type="ECO:0000259" key="14">
    <source>
        <dbReference type="PROSITE" id="PS50016"/>
    </source>
</evidence>
<dbReference type="GO" id="GO:0002039">
    <property type="term" value="F:p53 binding"/>
    <property type="evidence" value="ECO:0007669"/>
    <property type="project" value="TreeGrafter"/>
</dbReference>
<evidence type="ECO:0000256" key="6">
    <source>
        <dbReference type="ARBA" id="ARBA00023163"/>
    </source>
</evidence>
<dbReference type="InterPro" id="IPR019787">
    <property type="entry name" value="Znf_PHD-finger"/>
</dbReference>
<dbReference type="GO" id="GO:0140416">
    <property type="term" value="F:transcription regulator inhibitor activity"/>
    <property type="evidence" value="ECO:0007669"/>
    <property type="project" value="UniProtKB-ARBA"/>
</dbReference>
<keyword evidence="16" id="KW-1185">Reference proteome</keyword>
<dbReference type="FunFam" id="1.10.20.10:FF:000056">
    <property type="entry name" value="Transcription initiation factor TFIID subunit 3"/>
    <property type="match status" value="1"/>
</dbReference>
<protein>
    <recommendedName>
        <fullName evidence="10">Transcription initiation factor TFIID subunit 3</fullName>
    </recommendedName>
    <alternativeName>
        <fullName evidence="11">TBP-associated factor 3</fullName>
    </alternativeName>
</protein>
<dbReference type="InterPro" id="IPR013083">
    <property type="entry name" value="Znf_RING/FYVE/PHD"/>
</dbReference>
<keyword evidence="4" id="KW-0862">Zinc</keyword>
<dbReference type="Gene3D" id="1.10.20.10">
    <property type="entry name" value="Histone, subunit A"/>
    <property type="match status" value="1"/>
</dbReference>
<evidence type="ECO:0000256" key="8">
    <source>
        <dbReference type="ARBA" id="ARBA00057922"/>
    </source>
</evidence>
<keyword evidence="5" id="KW-0805">Transcription regulation</keyword>
<dbReference type="PROSITE" id="PS01359">
    <property type="entry name" value="ZF_PHD_1"/>
    <property type="match status" value="1"/>
</dbReference>
<dbReference type="GO" id="GO:0008270">
    <property type="term" value="F:zinc ion binding"/>
    <property type="evidence" value="ECO:0007669"/>
    <property type="project" value="UniProtKB-KW"/>
</dbReference>
<dbReference type="GO" id="GO:1901797">
    <property type="term" value="P:negative regulation of signal transduction by p53 class mediator"/>
    <property type="evidence" value="ECO:0007669"/>
    <property type="project" value="UniProtKB-ARBA"/>
</dbReference>
<dbReference type="GO" id="GO:0005669">
    <property type="term" value="C:transcription factor TFIID complex"/>
    <property type="evidence" value="ECO:0007669"/>
    <property type="project" value="TreeGrafter"/>
</dbReference>
<dbReference type="InterPro" id="IPR006565">
    <property type="entry name" value="BTP"/>
</dbReference>
<comment type="function">
    <text evidence="8">The TFIID basal transcription factor complex plays a major role in the initiation of RNA polymerase II (Pol II)-dependent transcription. TFIID recognizes and binds promoters with or without a TATA box via its subunit TBP, a TATA-box-binding protein, and promotes assembly of the pre-initiation complex (PIC). The TFIID complex consists of TBP and TBP-associated factors (TAFs), including TAF1, TAF2, TAF3, TAF4, TAF5, TAF6, TAF7, TAF8, TAF9, TAF10, TAF11, TAF12 and TAF13. The TFIID complex structure can be divided into 3 modules TFIID-A, TFIID-B, and TFIID-C. TAF3 forms the TFIID-A module together with TAF5 and TBP. Required in complex with TBPL2 for the differentiation of myoblasts into myocytes. The TAF3-TBPL2 complex replaces TFIID at specific promoters at an early stage in the differentiation process.</text>
</comment>
<dbReference type="InterPro" id="IPR001965">
    <property type="entry name" value="Znf_PHD"/>
</dbReference>
<feature type="compositionally biased region" description="Low complexity" evidence="13">
    <location>
        <begin position="264"/>
        <end position="276"/>
    </location>
</feature>
<reference evidence="15 16" key="1">
    <citation type="submission" date="2019-01" db="EMBL/GenBank/DDBJ databases">
        <title>Genome Assembly of Collichthys lucidus.</title>
        <authorList>
            <person name="Cai M."/>
            <person name="Xiao S."/>
        </authorList>
    </citation>
    <scope>NUCLEOTIDE SEQUENCE [LARGE SCALE GENOMIC DNA]</scope>
    <source>
        <strain evidence="15">JT15FE1705JMU</strain>
        <tissue evidence="15">Muscle</tissue>
    </source>
</reference>
<dbReference type="GO" id="GO:0000122">
    <property type="term" value="P:negative regulation of transcription by RNA polymerase II"/>
    <property type="evidence" value="ECO:0007669"/>
    <property type="project" value="UniProtKB-ARBA"/>
</dbReference>
<feature type="region of interest" description="Disordered" evidence="13">
    <location>
        <begin position="461"/>
        <end position="521"/>
    </location>
</feature>
<evidence type="ECO:0000256" key="13">
    <source>
        <dbReference type="SAM" id="MobiDB-lite"/>
    </source>
</evidence>
<evidence type="ECO:0000256" key="4">
    <source>
        <dbReference type="ARBA" id="ARBA00022833"/>
    </source>
</evidence>
<dbReference type="EMBL" id="CM014084">
    <property type="protein sequence ID" value="TKS73646.1"/>
    <property type="molecule type" value="Genomic_DNA"/>
</dbReference>
<evidence type="ECO:0000256" key="11">
    <source>
        <dbReference type="ARBA" id="ARBA00076309"/>
    </source>
</evidence>
<dbReference type="CDD" id="cd22916">
    <property type="entry name" value="HFD_TAF3"/>
    <property type="match status" value="1"/>
</dbReference>
<feature type="compositionally biased region" description="Basic and acidic residues" evidence="13">
    <location>
        <begin position="623"/>
        <end position="634"/>
    </location>
</feature>
<feature type="region of interest" description="Disordered" evidence="13">
    <location>
        <begin position="411"/>
        <end position="447"/>
    </location>
</feature>
<comment type="similarity">
    <text evidence="9">Belongs to the TAF3 family.</text>
</comment>
<feature type="compositionally biased region" description="Basic and acidic residues" evidence="13">
    <location>
        <begin position="543"/>
        <end position="553"/>
    </location>
</feature>
<dbReference type="InterPro" id="IPR011011">
    <property type="entry name" value="Znf_FYVE_PHD"/>
</dbReference>
<dbReference type="Pfam" id="PF07524">
    <property type="entry name" value="Bromo_TP"/>
    <property type="match status" value="1"/>
</dbReference>
<dbReference type="CDD" id="cd15522">
    <property type="entry name" value="PHD_TAF3"/>
    <property type="match status" value="1"/>
</dbReference>
<dbReference type="PROSITE" id="PS50016">
    <property type="entry name" value="ZF_PHD_2"/>
    <property type="match status" value="1"/>
</dbReference>
<feature type="region of interest" description="Disordered" evidence="13">
    <location>
        <begin position="538"/>
        <end position="783"/>
    </location>
</feature>
<dbReference type="GO" id="GO:0006366">
    <property type="term" value="P:transcription by RNA polymerase II"/>
    <property type="evidence" value="ECO:0007669"/>
    <property type="project" value="UniProtKB-ARBA"/>
</dbReference>
<feature type="compositionally biased region" description="Pro residues" evidence="13">
    <location>
        <begin position="750"/>
        <end position="778"/>
    </location>
</feature>
<dbReference type="SMART" id="SM00576">
    <property type="entry name" value="BTP"/>
    <property type="match status" value="1"/>
</dbReference>
<dbReference type="SMART" id="SM00249">
    <property type="entry name" value="PHD"/>
    <property type="match status" value="1"/>
</dbReference>
<dbReference type="STRING" id="240159.A0A4U5UG16"/>
<feature type="compositionally biased region" description="Acidic residues" evidence="13">
    <location>
        <begin position="161"/>
        <end position="171"/>
    </location>
</feature>
<keyword evidence="7" id="KW-0539">Nucleus</keyword>
<evidence type="ECO:0000256" key="9">
    <source>
        <dbReference type="ARBA" id="ARBA00060873"/>
    </source>
</evidence>
<dbReference type="Gene3D" id="3.30.40.10">
    <property type="entry name" value="Zinc/RING finger domain, C3HC4 (zinc finger)"/>
    <property type="match status" value="1"/>
</dbReference>
<keyword evidence="3 12" id="KW-0863">Zinc-finger</keyword>
<evidence type="ECO:0000256" key="5">
    <source>
        <dbReference type="ARBA" id="ARBA00023015"/>
    </source>
</evidence>
<feature type="compositionally biased region" description="Basic and acidic residues" evidence="13">
    <location>
        <begin position="469"/>
        <end position="521"/>
    </location>
</feature>
<feature type="region of interest" description="Disordered" evidence="13">
    <location>
        <begin position="346"/>
        <end position="374"/>
    </location>
</feature>
<dbReference type="FunFam" id="3.30.40.10:FF:000317">
    <property type="entry name" value="transcription initiation factor TFIID subunit 3"/>
    <property type="match status" value="1"/>
</dbReference>
<keyword evidence="2" id="KW-0479">Metal-binding</keyword>
<feature type="compositionally biased region" description="Basic residues" evidence="13">
    <location>
        <begin position="250"/>
        <end position="263"/>
    </location>
</feature>
<organism evidence="15 16">
    <name type="scientific">Collichthys lucidus</name>
    <name type="common">Big head croaker</name>
    <name type="synonym">Sciaena lucida</name>
    <dbReference type="NCBI Taxonomy" id="240159"/>
    <lineage>
        <taxon>Eukaryota</taxon>
        <taxon>Metazoa</taxon>
        <taxon>Chordata</taxon>
        <taxon>Craniata</taxon>
        <taxon>Vertebrata</taxon>
        <taxon>Euteleostomi</taxon>
        <taxon>Actinopterygii</taxon>
        <taxon>Neopterygii</taxon>
        <taxon>Teleostei</taxon>
        <taxon>Neoteleostei</taxon>
        <taxon>Acanthomorphata</taxon>
        <taxon>Eupercaria</taxon>
        <taxon>Sciaenidae</taxon>
        <taxon>Collichthys</taxon>
    </lineage>
</organism>
<evidence type="ECO:0000256" key="3">
    <source>
        <dbReference type="ARBA" id="ARBA00022771"/>
    </source>
</evidence>
<feature type="region of interest" description="Disordered" evidence="13">
    <location>
        <begin position="161"/>
        <end position="296"/>
    </location>
</feature>
<dbReference type="PANTHER" id="PTHR46452:SF1">
    <property type="entry name" value="TRANSCRIPTION INITIATION FACTOR TFIID SUBUNIT 3"/>
    <property type="match status" value="1"/>
</dbReference>
<feature type="compositionally biased region" description="Basic and acidic residues" evidence="13">
    <location>
        <begin position="647"/>
        <end position="695"/>
    </location>
</feature>
<evidence type="ECO:0000256" key="12">
    <source>
        <dbReference type="PROSITE-ProRule" id="PRU00146"/>
    </source>
</evidence>
<feature type="compositionally biased region" description="Basic residues" evidence="13">
    <location>
        <begin position="635"/>
        <end position="646"/>
    </location>
</feature>
<proteinExistence type="inferred from homology"/>
<comment type="subcellular location">
    <subcellularLocation>
        <location evidence="1">Nucleus</location>
    </subcellularLocation>
</comment>
<feature type="compositionally biased region" description="Basic and acidic residues" evidence="13">
    <location>
        <begin position="562"/>
        <end position="587"/>
    </location>
</feature>